<dbReference type="InterPro" id="IPR011011">
    <property type="entry name" value="Znf_FYVE_PHD"/>
</dbReference>
<dbReference type="WBParaSite" id="PSAMB.scaffold7513size7523.g30165.t1">
    <property type="protein sequence ID" value="PSAMB.scaffold7513size7523.g30165.t1"/>
    <property type="gene ID" value="PSAMB.scaffold7513size7523.g30165"/>
</dbReference>
<dbReference type="Proteomes" id="UP000887566">
    <property type="component" value="Unplaced"/>
</dbReference>
<feature type="region of interest" description="Disordered" evidence="1">
    <location>
        <begin position="50"/>
        <end position="78"/>
    </location>
</feature>
<evidence type="ECO:0000256" key="1">
    <source>
        <dbReference type="SAM" id="MobiDB-lite"/>
    </source>
</evidence>
<dbReference type="InterPro" id="IPR002219">
    <property type="entry name" value="PKC_DAG/PE"/>
</dbReference>
<dbReference type="SUPFAM" id="SSF57903">
    <property type="entry name" value="FYVE/PHD zinc finger"/>
    <property type="match status" value="1"/>
</dbReference>
<organism evidence="3 4">
    <name type="scientific">Plectus sambesii</name>
    <dbReference type="NCBI Taxonomy" id="2011161"/>
    <lineage>
        <taxon>Eukaryota</taxon>
        <taxon>Metazoa</taxon>
        <taxon>Ecdysozoa</taxon>
        <taxon>Nematoda</taxon>
        <taxon>Chromadorea</taxon>
        <taxon>Plectida</taxon>
        <taxon>Plectina</taxon>
        <taxon>Plectoidea</taxon>
        <taxon>Plectidae</taxon>
        <taxon>Plectus</taxon>
    </lineage>
</organism>
<dbReference type="SMART" id="SM00109">
    <property type="entry name" value="C1"/>
    <property type="match status" value="1"/>
</dbReference>
<protein>
    <submittedName>
        <fullName evidence="4">Phorbol-ester/DAG-type domain-containing protein</fullName>
    </submittedName>
</protein>
<sequence length="106" mass="11364">TRQNHSYVSVVCSNSQQQCEVCERPLSKGGALQCDHCEIFVHPGCKERASSSKTCEKPGKHPHDPAHRRSFNGSSAASGNVEGTLACFSFNPESSSSIGMISRLPA</sequence>
<dbReference type="PROSITE" id="PS50081">
    <property type="entry name" value="ZF_DAG_PE_2"/>
    <property type="match status" value="1"/>
</dbReference>
<dbReference type="AlphaFoldDB" id="A0A914XFT5"/>
<evidence type="ECO:0000259" key="2">
    <source>
        <dbReference type="PROSITE" id="PS50081"/>
    </source>
</evidence>
<proteinExistence type="predicted"/>
<dbReference type="PROSITE" id="PS00479">
    <property type="entry name" value="ZF_DAG_PE_1"/>
    <property type="match status" value="1"/>
</dbReference>
<accession>A0A914XFT5</accession>
<evidence type="ECO:0000313" key="4">
    <source>
        <dbReference type="WBParaSite" id="PSAMB.scaffold7513size7523.g30165.t1"/>
    </source>
</evidence>
<feature type="compositionally biased region" description="Basic and acidic residues" evidence="1">
    <location>
        <begin position="50"/>
        <end position="67"/>
    </location>
</feature>
<name>A0A914XFT5_9BILA</name>
<reference evidence="4" key="1">
    <citation type="submission" date="2022-11" db="UniProtKB">
        <authorList>
            <consortium name="WormBaseParasite"/>
        </authorList>
    </citation>
    <scope>IDENTIFICATION</scope>
</reference>
<keyword evidence="3" id="KW-1185">Reference proteome</keyword>
<feature type="domain" description="Phorbol-ester/DAG-type" evidence="2">
    <location>
        <begin position="4"/>
        <end position="55"/>
    </location>
</feature>
<evidence type="ECO:0000313" key="3">
    <source>
        <dbReference type="Proteomes" id="UP000887566"/>
    </source>
</evidence>